<dbReference type="SMART" id="SM00320">
    <property type="entry name" value="WD40"/>
    <property type="match status" value="4"/>
</dbReference>
<evidence type="ECO:0000256" key="3">
    <source>
        <dbReference type="PROSITE-ProRule" id="PRU00221"/>
    </source>
</evidence>
<organism evidence="4 5">
    <name type="scientific">Trichoplax adhaerens</name>
    <name type="common">Trichoplax reptans</name>
    <dbReference type="NCBI Taxonomy" id="10228"/>
    <lineage>
        <taxon>Eukaryota</taxon>
        <taxon>Metazoa</taxon>
        <taxon>Placozoa</taxon>
        <taxon>Uniplacotomia</taxon>
        <taxon>Trichoplacea</taxon>
        <taxon>Trichoplacidae</taxon>
        <taxon>Trichoplax</taxon>
    </lineage>
</organism>
<dbReference type="PROSITE" id="PS50294">
    <property type="entry name" value="WD_REPEATS_REGION"/>
    <property type="match status" value="1"/>
</dbReference>
<dbReference type="AlphaFoldDB" id="B3RNB3"/>
<dbReference type="Pfam" id="PF00400">
    <property type="entry name" value="WD40"/>
    <property type="match status" value="2"/>
</dbReference>
<keyword evidence="2" id="KW-0677">Repeat</keyword>
<evidence type="ECO:0000256" key="1">
    <source>
        <dbReference type="ARBA" id="ARBA00022574"/>
    </source>
</evidence>
<dbReference type="InterPro" id="IPR036322">
    <property type="entry name" value="WD40_repeat_dom_sf"/>
</dbReference>
<dbReference type="PROSITE" id="PS00678">
    <property type="entry name" value="WD_REPEATS_1"/>
    <property type="match status" value="1"/>
</dbReference>
<dbReference type="eggNOG" id="KOG0279">
    <property type="taxonomic scope" value="Eukaryota"/>
</dbReference>
<evidence type="ECO:0000256" key="2">
    <source>
        <dbReference type="ARBA" id="ARBA00022737"/>
    </source>
</evidence>
<dbReference type="STRING" id="10228.B3RNB3"/>
<dbReference type="InterPro" id="IPR001680">
    <property type="entry name" value="WD40_rpt"/>
</dbReference>
<dbReference type="Proteomes" id="UP000009022">
    <property type="component" value="Unassembled WGS sequence"/>
</dbReference>
<dbReference type="InterPro" id="IPR040066">
    <property type="entry name" value="WDR31"/>
</dbReference>
<dbReference type="GeneID" id="6751041"/>
<feature type="repeat" description="WD" evidence="3">
    <location>
        <begin position="44"/>
        <end position="85"/>
    </location>
</feature>
<reference evidence="4 5" key="1">
    <citation type="journal article" date="2008" name="Nature">
        <title>The Trichoplax genome and the nature of placozoans.</title>
        <authorList>
            <person name="Srivastava M."/>
            <person name="Begovic E."/>
            <person name="Chapman J."/>
            <person name="Putnam N.H."/>
            <person name="Hellsten U."/>
            <person name="Kawashima T."/>
            <person name="Kuo A."/>
            <person name="Mitros T."/>
            <person name="Salamov A."/>
            <person name="Carpenter M.L."/>
            <person name="Signorovitch A.Y."/>
            <person name="Moreno M.A."/>
            <person name="Kamm K."/>
            <person name="Grimwood J."/>
            <person name="Schmutz J."/>
            <person name="Shapiro H."/>
            <person name="Grigoriev I.V."/>
            <person name="Buss L.W."/>
            <person name="Schierwater B."/>
            <person name="Dellaporta S.L."/>
            <person name="Rokhsar D.S."/>
        </authorList>
    </citation>
    <scope>NUCLEOTIDE SEQUENCE [LARGE SCALE GENOMIC DNA]</scope>
    <source>
        <strain evidence="4 5">Grell-BS-1999</strain>
    </source>
</reference>
<dbReference type="InterPro" id="IPR015943">
    <property type="entry name" value="WD40/YVTN_repeat-like_dom_sf"/>
</dbReference>
<dbReference type="InterPro" id="IPR019775">
    <property type="entry name" value="WD40_repeat_CS"/>
</dbReference>
<keyword evidence="5" id="KW-1185">Reference proteome</keyword>
<dbReference type="PhylomeDB" id="B3RNB3"/>
<protein>
    <submittedName>
        <fullName evidence="4">Uncharacterized protein</fullName>
    </submittedName>
</protein>
<dbReference type="OMA" id="KVICYPG"/>
<keyword evidence="1 3" id="KW-0853">WD repeat</keyword>
<dbReference type="InterPro" id="IPR020472">
    <property type="entry name" value="WD40_PAC1"/>
</dbReference>
<dbReference type="KEGG" id="tad:TRIADDRAFT_53103"/>
<dbReference type="PANTHER" id="PTHR19869">
    <property type="entry name" value="SPERMATID WD-REPEAT PROTEIN"/>
    <property type="match status" value="1"/>
</dbReference>
<dbReference type="PROSITE" id="PS50082">
    <property type="entry name" value="WD_REPEATS_2"/>
    <property type="match status" value="2"/>
</dbReference>
<dbReference type="PANTHER" id="PTHR19869:SF1">
    <property type="entry name" value="WD REPEAT-CONTAINING PROTEIN 31"/>
    <property type="match status" value="1"/>
</dbReference>
<evidence type="ECO:0000313" key="4">
    <source>
        <dbReference type="EMBL" id="EDV27992.1"/>
    </source>
</evidence>
<name>B3RNB3_TRIAD</name>
<dbReference type="RefSeq" id="XP_002109826.1">
    <property type="nucleotide sequence ID" value="XM_002109790.1"/>
</dbReference>
<dbReference type="EMBL" id="DS985242">
    <property type="protein sequence ID" value="EDV27992.1"/>
    <property type="molecule type" value="Genomic_DNA"/>
</dbReference>
<dbReference type="SUPFAM" id="SSF50978">
    <property type="entry name" value="WD40 repeat-like"/>
    <property type="match status" value="1"/>
</dbReference>
<dbReference type="CTD" id="6751041"/>
<dbReference type="PRINTS" id="PR00320">
    <property type="entry name" value="GPROTEINBRPT"/>
</dbReference>
<dbReference type="InParanoid" id="B3RNB3"/>
<feature type="repeat" description="WD" evidence="3">
    <location>
        <begin position="229"/>
        <end position="251"/>
    </location>
</feature>
<dbReference type="OrthoDB" id="6262491at2759"/>
<dbReference type="HOGENOM" id="CLU_061931_0_0_1"/>
<gene>
    <name evidence="4" type="ORF">TRIADDRAFT_53103</name>
</gene>
<dbReference type="Gene3D" id="2.130.10.10">
    <property type="entry name" value="YVTN repeat-like/Quinoprotein amine dehydrogenase"/>
    <property type="match status" value="2"/>
</dbReference>
<proteinExistence type="predicted"/>
<accession>B3RNB3</accession>
<sequence length="314" mass="35546">MVVHCMTMEVIHANIIRSVFSCSRDRSIRMWQYDGENDDFIREFIGHDLVVTGITVNSDNTNLCSGSRDNTVCLWDIETGKAIKRRNINRNLVTHLQWFPKESSNNLIAQTSEDKCLRIWDSKSMEVAMTFPARHNILTYCDISCDGNYVITSGSGVNNQGCDCVMWDVRAQNAVAKFYGHSLTVSACCFAAFDKNLLEYYVLIVEISVLPFAFRWVFHVGNHSFVFIILTSSYDHSVRMWDKNTTDCLLQYSINGAGPITGICSDTDKQLVLIFLLSESDIKCFTNSLNACNRCSHRGQSTMIQNCKIKNSNA</sequence>
<evidence type="ECO:0000313" key="5">
    <source>
        <dbReference type="Proteomes" id="UP000009022"/>
    </source>
</evidence>